<keyword evidence="2" id="KW-1185">Reference proteome</keyword>
<sequence>MLQDKFHRIVEQAGIDFDPIPRCPGLLRQAGFQDVELTEKVVPIGTWPKDKKLKTRGRYFMAQFLGHALETYTLALFTRTAGWTTDEVYDLIGGVAEEMSTNKMHLYTHLCVFSFLHLDSSDFGCQVLTLRPAPMLLAESRRIEQYTPLIAYLH</sequence>
<dbReference type="Proteomes" id="UP001219355">
    <property type="component" value="Chromosome 2"/>
</dbReference>
<organism evidence="1 2">
    <name type="scientific">Emydomyces testavorans</name>
    <dbReference type="NCBI Taxonomy" id="2070801"/>
    <lineage>
        <taxon>Eukaryota</taxon>
        <taxon>Fungi</taxon>
        <taxon>Dikarya</taxon>
        <taxon>Ascomycota</taxon>
        <taxon>Pezizomycotina</taxon>
        <taxon>Eurotiomycetes</taxon>
        <taxon>Eurotiomycetidae</taxon>
        <taxon>Onygenales</taxon>
        <taxon>Nannizziopsiaceae</taxon>
        <taxon>Emydomyces</taxon>
    </lineage>
</organism>
<reference evidence="1" key="1">
    <citation type="submission" date="2023-03" db="EMBL/GenBank/DDBJ databases">
        <title>Emydomyces testavorans Genome Sequence.</title>
        <authorList>
            <person name="Hoyer L."/>
        </authorList>
    </citation>
    <scope>NUCLEOTIDE SEQUENCE</scope>
    <source>
        <strain evidence="1">16-2883</strain>
    </source>
</reference>
<evidence type="ECO:0000313" key="2">
    <source>
        <dbReference type="Proteomes" id="UP001219355"/>
    </source>
</evidence>
<dbReference type="AlphaFoldDB" id="A0AAF0IJA9"/>
<proteinExistence type="predicted"/>
<dbReference type="InterPro" id="IPR029063">
    <property type="entry name" value="SAM-dependent_MTases_sf"/>
</dbReference>
<evidence type="ECO:0000313" key="1">
    <source>
        <dbReference type="EMBL" id="WEW59053.1"/>
    </source>
</evidence>
<name>A0AAF0IJA9_9EURO</name>
<protein>
    <submittedName>
        <fullName evidence="1">Uncharacterized protein</fullName>
    </submittedName>
</protein>
<dbReference type="EMBL" id="CP120628">
    <property type="protein sequence ID" value="WEW59053.1"/>
    <property type="molecule type" value="Genomic_DNA"/>
</dbReference>
<dbReference type="SUPFAM" id="SSF53335">
    <property type="entry name" value="S-adenosyl-L-methionine-dependent methyltransferases"/>
    <property type="match status" value="1"/>
</dbReference>
<gene>
    <name evidence="1" type="ORF">PRK78_004521</name>
</gene>
<accession>A0AAF0IJA9</accession>